<dbReference type="PANTHER" id="PTHR45580:SF6">
    <property type="entry name" value="CARBOXYLESTERASE TYPE B DOMAIN-CONTAINING PROTEIN"/>
    <property type="match status" value="1"/>
</dbReference>
<dbReference type="Proteomes" id="UP000230423">
    <property type="component" value="Unassembled WGS sequence"/>
</dbReference>
<evidence type="ECO:0000313" key="2">
    <source>
        <dbReference type="EMBL" id="PIO69377.1"/>
    </source>
</evidence>
<dbReference type="AlphaFoldDB" id="A0A2G9UGJ9"/>
<dbReference type="InterPro" id="IPR029058">
    <property type="entry name" value="AB_hydrolase_fold"/>
</dbReference>
<organism evidence="2 3">
    <name type="scientific">Teladorsagia circumcincta</name>
    <name type="common">Brown stomach worm</name>
    <name type="synonym">Ostertagia circumcincta</name>
    <dbReference type="NCBI Taxonomy" id="45464"/>
    <lineage>
        <taxon>Eukaryota</taxon>
        <taxon>Metazoa</taxon>
        <taxon>Ecdysozoa</taxon>
        <taxon>Nematoda</taxon>
        <taxon>Chromadorea</taxon>
        <taxon>Rhabditida</taxon>
        <taxon>Rhabditina</taxon>
        <taxon>Rhabditomorpha</taxon>
        <taxon>Strongyloidea</taxon>
        <taxon>Trichostrongylidae</taxon>
        <taxon>Teladorsagia</taxon>
    </lineage>
</organism>
<name>A0A2G9UGJ9_TELCI</name>
<sequence length="138" mass="15299">MTRTKSGSAASQRIQCVKRLANVNQLFVNSTHVTYYVLSEYYYLRACAHKRSGTSEYSIMWPVLAVFLLMRPSCIAFKRVNVSISSGTLTGYQTLASSGKAVNVFKRVPYAAPPVGELRFQKPQPVKKWDGVQNATGG</sequence>
<evidence type="ECO:0000259" key="1">
    <source>
        <dbReference type="Pfam" id="PF00135"/>
    </source>
</evidence>
<evidence type="ECO:0000313" key="3">
    <source>
        <dbReference type="Proteomes" id="UP000230423"/>
    </source>
</evidence>
<protein>
    <recommendedName>
        <fullName evidence="1">Carboxylesterase type B domain-containing protein</fullName>
    </recommendedName>
</protein>
<dbReference type="Gene3D" id="3.40.50.1820">
    <property type="entry name" value="alpha/beta hydrolase"/>
    <property type="match status" value="1"/>
</dbReference>
<dbReference type="SUPFAM" id="SSF53474">
    <property type="entry name" value="alpha/beta-Hydrolases"/>
    <property type="match status" value="1"/>
</dbReference>
<gene>
    <name evidence="2" type="ORF">TELCIR_08795</name>
</gene>
<dbReference type="OrthoDB" id="19653at2759"/>
<dbReference type="InterPro" id="IPR002018">
    <property type="entry name" value="CarbesteraseB"/>
</dbReference>
<dbReference type="Pfam" id="PF00135">
    <property type="entry name" value="COesterase"/>
    <property type="match status" value="1"/>
</dbReference>
<dbReference type="PANTHER" id="PTHR45580">
    <property type="entry name" value="PROTEIN CBG05369"/>
    <property type="match status" value="1"/>
</dbReference>
<accession>A0A2G9UGJ9</accession>
<reference evidence="2 3" key="1">
    <citation type="submission" date="2015-09" db="EMBL/GenBank/DDBJ databases">
        <title>Draft genome of the parasitic nematode Teladorsagia circumcincta isolate WARC Sus (inbred).</title>
        <authorList>
            <person name="Mitreva M."/>
        </authorList>
    </citation>
    <scope>NUCLEOTIDE SEQUENCE [LARGE SCALE GENOMIC DNA]</scope>
    <source>
        <strain evidence="2 3">S</strain>
    </source>
</reference>
<keyword evidence="3" id="KW-1185">Reference proteome</keyword>
<dbReference type="EMBL" id="KZ346677">
    <property type="protein sequence ID" value="PIO69377.1"/>
    <property type="molecule type" value="Genomic_DNA"/>
</dbReference>
<feature type="domain" description="Carboxylesterase type B" evidence="1">
    <location>
        <begin position="81"/>
        <end position="136"/>
    </location>
</feature>
<proteinExistence type="predicted"/>